<evidence type="ECO:0000313" key="3">
    <source>
        <dbReference type="Proteomes" id="UP000642571"/>
    </source>
</evidence>
<reference evidence="3" key="1">
    <citation type="journal article" date="2019" name="Int. J. Syst. Evol. Microbiol.">
        <title>The Global Catalogue of Microorganisms (GCM) 10K type strain sequencing project: providing services to taxonomists for standard genome sequencing and annotation.</title>
        <authorList>
            <consortium name="The Broad Institute Genomics Platform"/>
            <consortium name="The Broad Institute Genome Sequencing Center for Infectious Disease"/>
            <person name="Wu L."/>
            <person name="Ma J."/>
        </authorList>
    </citation>
    <scope>NUCLEOTIDE SEQUENCE [LARGE SCALE GENOMIC DNA]</scope>
    <source>
        <strain evidence="3">CGMCC 1.15353</strain>
    </source>
</reference>
<gene>
    <name evidence="2" type="ORF">GCM10011389_19310</name>
</gene>
<name>A0ABQ1Q546_9BACI</name>
<dbReference type="RefSeq" id="WP_188653201.1">
    <property type="nucleotide sequence ID" value="NZ_BMIN01000007.1"/>
</dbReference>
<keyword evidence="1" id="KW-0472">Membrane</keyword>
<proteinExistence type="predicted"/>
<keyword evidence="1" id="KW-1133">Transmembrane helix</keyword>
<keyword evidence="1" id="KW-0812">Transmembrane</keyword>
<comment type="caution">
    <text evidence="2">The sequence shown here is derived from an EMBL/GenBank/DDBJ whole genome shotgun (WGS) entry which is preliminary data.</text>
</comment>
<dbReference type="Proteomes" id="UP000642571">
    <property type="component" value="Unassembled WGS sequence"/>
</dbReference>
<evidence type="ECO:0000256" key="1">
    <source>
        <dbReference type="SAM" id="Phobius"/>
    </source>
</evidence>
<feature type="transmembrane region" description="Helical" evidence="1">
    <location>
        <begin position="57"/>
        <end position="80"/>
    </location>
</feature>
<keyword evidence="3" id="KW-1185">Reference proteome</keyword>
<sequence length="84" mass="9387">MVRVAVLLILLHIAYFIGWIMDSIIFHTAWGIVSWSLSIVAGFIVQQRIGTEIKIGLLLRGSNFFMVFLVVATIFIYGAVTSMP</sequence>
<organism evidence="2 3">
    <name type="scientific">Pontibacillus salipaludis</name>
    <dbReference type="NCBI Taxonomy" id="1697394"/>
    <lineage>
        <taxon>Bacteria</taxon>
        <taxon>Bacillati</taxon>
        <taxon>Bacillota</taxon>
        <taxon>Bacilli</taxon>
        <taxon>Bacillales</taxon>
        <taxon>Bacillaceae</taxon>
        <taxon>Pontibacillus</taxon>
    </lineage>
</organism>
<accession>A0ABQ1Q546</accession>
<evidence type="ECO:0000313" key="2">
    <source>
        <dbReference type="EMBL" id="GGD11935.1"/>
    </source>
</evidence>
<feature type="transmembrane region" description="Helical" evidence="1">
    <location>
        <begin position="26"/>
        <end position="45"/>
    </location>
</feature>
<protein>
    <submittedName>
        <fullName evidence="2">Uncharacterized protein</fullName>
    </submittedName>
</protein>
<dbReference type="EMBL" id="BMIN01000007">
    <property type="protein sequence ID" value="GGD11935.1"/>
    <property type="molecule type" value="Genomic_DNA"/>
</dbReference>